<reference evidence="4 5" key="1">
    <citation type="journal article" date="2018" name="Sci. Rep.">
        <title>Comparative analysis of the Pocillopora damicornis genome highlights role of immune system in coral evolution.</title>
        <authorList>
            <person name="Cunning R."/>
            <person name="Bay R.A."/>
            <person name="Gillette P."/>
            <person name="Baker A.C."/>
            <person name="Traylor-Knowles N."/>
        </authorList>
    </citation>
    <scope>NUCLEOTIDE SEQUENCE [LARGE SCALE GENOMIC DNA]</scope>
    <source>
        <strain evidence="4">RSMAS</strain>
        <tissue evidence="4">Whole animal</tissue>
    </source>
</reference>
<evidence type="ECO:0008006" key="6">
    <source>
        <dbReference type="Google" id="ProtNLM"/>
    </source>
</evidence>
<feature type="transmembrane region" description="Helical" evidence="2">
    <location>
        <begin position="301"/>
        <end position="323"/>
    </location>
</feature>
<keyword evidence="5" id="KW-1185">Reference proteome</keyword>
<feature type="compositionally biased region" description="Polar residues" evidence="1">
    <location>
        <begin position="463"/>
        <end position="479"/>
    </location>
</feature>
<feature type="chain" id="PRO_5018219884" description="G-protein coupled receptors family 2 profile 2 domain-containing protein" evidence="3">
    <location>
        <begin position="28"/>
        <end position="479"/>
    </location>
</feature>
<evidence type="ECO:0000256" key="1">
    <source>
        <dbReference type="SAM" id="MobiDB-lite"/>
    </source>
</evidence>
<proteinExistence type="predicted"/>
<gene>
    <name evidence="4" type="ORF">pdam_00022290</name>
</gene>
<feature type="transmembrane region" description="Helical" evidence="2">
    <location>
        <begin position="329"/>
        <end position="350"/>
    </location>
</feature>
<accession>A0A3M6UDC2</accession>
<keyword evidence="2" id="KW-1133">Transmembrane helix</keyword>
<evidence type="ECO:0000313" key="5">
    <source>
        <dbReference type="Proteomes" id="UP000275408"/>
    </source>
</evidence>
<feature type="transmembrane region" description="Helical" evidence="2">
    <location>
        <begin position="263"/>
        <end position="280"/>
    </location>
</feature>
<dbReference type="OrthoDB" id="5989490at2759"/>
<evidence type="ECO:0000256" key="2">
    <source>
        <dbReference type="SAM" id="Phobius"/>
    </source>
</evidence>
<keyword evidence="3" id="KW-0732">Signal</keyword>
<keyword evidence="2" id="KW-0812">Transmembrane</keyword>
<feature type="transmembrane region" description="Helical" evidence="2">
    <location>
        <begin position="199"/>
        <end position="223"/>
    </location>
</feature>
<dbReference type="Proteomes" id="UP000275408">
    <property type="component" value="Unassembled WGS sequence"/>
</dbReference>
<comment type="caution">
    <text evidence="4">The sequence shown here is derived from an EMBL/GenBank/DDBJ whole genome shotgun (WGS) entry which is preliminary data.</text>
</comment>
<evidence type="ECO:0000313" key="4">
    <source>
        <dbReference type="EMBL" id="RMX51566.1"/>
    </source>
</evidence>
<feature type="transmembrane region" description="Helical" evidence="2">
    <location>
        <begin position="371"/>
        <end position="391"/>
    </location>
</feature>
<name>A0A3M6UDC2_POCDA</name>
<feature type="transmembrane region" description="Helical" evidence="2">
    <location>
        <begin position="235"/>
        <end position="257"/>
    </location>
</feature>
<feature type="region of interest" description="Disordered" evidence="1">
    <location>
        <begin position="458"/>
        <end position="479"/>
    </location>
</feature>
<dbReference type="EMBL" id="RCHS01001750">
    <property type="protein sequence ID" value="RMX51566.1"/>
    <property type="molecule type" value="Genomic_DNA"/>
</dbReference>
<sequence>MSNPLIKAVVTTLIQVVLIFDHHNVQAEFSDTCDNSASSLSCIHTYEQLYHSLTKSDNSFSIESALYPAKKPSSVRVFVNLYGPKKTGSPIARYTWSLSCLYVAIPDFFLEIVSLGSILVRHRTKELNLKIPNFCCNVSKTGDERRKTINDMIESVLSALQDLAISPGIRDPRLNNAECVIEGHGIDMEATGRWIEIRIMIWGSFFFTCAAYKPLCTIVRGFVSRLRNRSSSLQYLSILLAILGLCKWMILVIFLIYRTVRDGPLYVDISLILIPVLYFTKIGKEIWYIYRISELRYISLIWYDQFVGPFVIYTSFCFCWMLIGIILNPVWGVIVALIVCFVVTFLNYVVDRCINVRQTGLEVRFHTTFRRLFVLASLALTFLIIVVIFAGQSFNGRETAGDLINTVLFTALSAVFSWLSWKRLWQPTGKPQPLSRGISTHDSTREIMGESQLPSHYSDVPANDQNHSTGSLTRQITYV</sequence>
<dbReference type="AlphaFoldDB" id="A0A3M6UDC2"/>
<protein>
    <recommendedName>
        <fullName evidence="6">G-protein coupled receptors family 2 profile 2 domain-containing protein</fullName>
    </recommendedName>
</protein>
<feature type="transmembrane region" description="Helical" evidence="2">
    <location>
        <begin position="403"/>
        <end position="421"/>
    </location>
</feature>
<organism evidence="4 5">
    <name type="scientific">Pocillopora damicornis</name>
    <name type="common">Cauliflower coral</name>
    <name type="synonym">Millepora damicornis</name>
    <dbReference type="NCBI Taxonomy" id="46731"/>
    <lineage>
        <taxon>Eukaryota</taxon>
        <taxon>Metazoa</taxon>
        <taxon>Cnidaria</taxon>
        <taxon>Anthozoa</taxon>
        <taxon>Hexacorallia</taxon>
        <taxon>Scleractinia</taxon>
        <taxon>Astrocoeniina</taxon>
        <taxon>Pocilloporidae</taxon>
        <taxon>Pocillopora</taxon>
    </lineage>
</organism>
<feature type="signal peptide" evidence="3">
    <location>
        <begin position="1"/>
        <end position="27"/>
    </location>
</feature>
<keyword evidence="2" id="KW-0472">Membrane</keyword>
<evidence type="ECO:0000256" key="3">
    <source>
        <dbReference type="SAM" id="SignalP"/>
    </source>
</evidence>